<evidence type="ECO:0000313" key="2">
    <source>
        <dbReference type="Proteomes" id="UP000188637"/>
    </source>
</evidence>
<accession>A0ACC8XDT7</accession>
<organism evidence="1 2">
    <name type="scientific">Candidatus Epulonipiscium fishelsonii</name>
    <dbReference type="NCBI Taxonomy" id="77094"/>
    <lineage>
        <taxon>Bacteria</taxon>
        <taxon>Bacillati</taxon>
        <taxon>Bacillota</taxon>
        <taxon>Clostridia</taxon>
        <taxon>Lachnospirales</taxon>
        <taxon>Lachnospiraceae</taxon>
        <taxon>Candidatus Epulonipiscium</taxon>
    </lineage>
</organism>
<proteinExistence type="predicted"/>
<dbReference type="Proteomes" id="UP000188637">
    <property type="component" value="Unassembled WGS sequence"/>
</dbReference>
<gene>
    <name evidence="1" type="ORF">AN640_08345</name>
</gene>
<protein>
    <submittedName>
        <fullName evidence="1">Uncharacterized protein</fullName>
    </submittedName>
</protein>
<comment type="caution">
    <text evidence="1">The sequence shown here is derived from an EMBL/GenBank/DDBJ whole genome shotgun (WGS) entry which is preliminary data.</text>
</comment>
<dbReference type="EMBL" id="LJHD01000227">
    <property type="protein sequence ID" value="ONI40934.1"/>
    <property type="molecule type" value="Genomic_DNA"/>
</dbReference>
<keyword evidence="2" id="KW-1185">Reference proteome</keyword>
<evidence type="ECO:0000313" key="1">
    <source>
        <dbReference type="EMBL" id="ONI40934.1"/>
    </source>
</evidence>
<reference evidence="1" key="1">
    <citation type="submission" date="2016-08" db="EMBL/GenBank/DDBJ databases">
        <authorList>
            <person name="Ngugi D.K."/>
            <person name="Miyake S."/>
            <person name="Stingl U."/>
        </authorList>
    </citation>
    <scope>NUCLEOTIDE SEQUENCE</scope>
    <source>
        <strain evidence="1">SCG-D08WGA-EpuloA1</strain>
    </source>
</reference>
<sequence>MKKKFAFILAMLMAANPVMAASTNSLTKVVSIIEGTTISYDTTKVDNKTYYKHTVPDSDLRIQLQDVILDDQIFYINAVDSIFEKPAYASWALGEDVYTIGNNIYDAKDNQIDDFLIDTDTYSIKWISETQLEVTLKAGDILYRVPLIAKATTGIPTLQIDETGTILTGGNIRLANRPLLKYGLRANVSSRTVLSTEGYGPLGTINLKENLVSALSGKTIKLELEPDSGLEFSKNQTNTGDDLIVKGIKGYARSIKEGAFNFIVDEIDSQIAYIQFPELTVGSGTSEIEISNIKVNAQGQEDVQLGNVMVEVSAVKEVQSYELLPDLKPIKLKIAEVQEDKVTISNQPTIEVIAGLTNDTVNVKIEDLTGEILSGKRNIYLLAEGARFLNGQEEIEIEVNEDEKEVKEINIDVNLAPTLNQNGDIKVIAQSRDFDEDIVTIVGTAVPSVKIETEQILLDRDTKPEPAGKIIINETMDTILENGKTIAIKVEDLEIKNLDIEAKGIGIKHRIKDGILLIDITKQSKEKGQIIIENIKFNTSRPVGIGEYALIVGGNALSNFNKETYFDDCFELEAFVQVLQYKPTEEIKFELQPEKKIIPQIKIDVTKDEEKQVNIDVTKDEKKQVKIDVTKKEEPKVVTTIKKIEPKIMTTITRKEEPKVVTTIAQKDEPKVVTTVTRKEEPKSNTTVARKEEPKVNKTVTEKEEPKVNIASLKVPKVSATVNTATGMATLNGKIMRLDGTPFITEANVSMMGVRDITNFLGIEDISFNNGVITIHNEDDVIQLKNGSNILTKNGQQTVMDEEVLIINGRTYAPIKFIANAVDFEADINGQITTFTK</sequence>
<name>A0ACC8XDT7_9FIRM</name>